<dbReference type="EMBL" id="BK015320">
    <property type="protein sequence ID" value="DAE01181.1"/>
    <property type="molecule type" value="Genomic_DNA"/>
</dbReference>
<accession>A0A8S5P3F7</accession>
<sequence length="127" mass="14618">MSKIDKRQTVEEAAKDYAIGKTFFRKNVLKEVDADDYVLRKDNCREDFKAGAEWQAKQSPWVSIKERLPKENEMVLCRMVSNGAIVSGYIVVEAGKPPRVATPGNFEFEDYGDYECDMWMPIPDLEE</sequence>
<reference evidence="1" key="1">
    <citation type="journal article" date="2021" name="Proc. Natl. Acad. Sci. U.S.A.">
        <title>A Catalog of Tens of Thousands of Viruses from Human Metagenomes Reveals Hidden Associations with Chronic Diseases.</title>
        <authorList>
            <person name="Tisza M.J."/>
            <person name="Buck C.B."/>
        </authorList>
    </citation>
    <scope>NUCLEOTIDE SEQUENCE</scope>
    <source>
        <strain evidence="1">CtZE52</strain>
    </source>
</reference>
<name>A0A8S5P3F7_9CAUD</name>
<proteinExistence type="predicted"/>
<evidence type="ECO:0000313" key="1">
    <source>
        <dbReference type="EMBL" id="DAE01181.1"/>
    </source>
</evidence>
<evidence type="ECO:0008006" key="2">
    <source>
        <dbReference type="Google" id="ProtNLM"/>
    </source>
</evidence>
<protein>
    <recommendedName>
        <fullName evidence="2">DUF551 domain-containing protein</fullName>
    </recommendedName>
</protein>
<organism evidence="1">
    <name type="scientific">Siphoviridae sp. ctZE52</name>
    <dbReference type="NCBI Taxonomy" id="2825557"/>
    <lineage>
        <taxon>Viruses</taxon>
        <taxon>Duplodnaviria</taxon>
        <taxon>Heunggongvirae</taxon>
        <taxon>Uroviricota</taxon>
        <taxon>Caudoviricetes</taxon>
    </lineage>
</organism>